<gene>
    <name evidence="2" type="ORF">PHMEG_00010183</name>
</gene>
<accession>A0A225WFP1</accession>
<evidence type="ECO:0000313" key="2">
    <source>
        <dbReference type="EMBL" id="OWZ16078.1"/>
    </source>
</evidence>
<dbReference type="EMBL" id="NBNE01001002">
    <property type="protein sequence ID" value="OWZ16078.1"/>
    <property type="molecule type" value="Genomic_DNA"/>
</dbReference>
<organism evidence="2 3">
    <name type="scientific">Phytophthora megakarya</name>
    <dbReference type="NCBI Taxonomy" id="4795"/>
    <lineage>
        <taxon>Eukaryota</taxon>
        <taxon>Sar</taxon>
        <taxon>Stramenopiles</taxon>
        <taxon>Oomycota</taxon>
        <taxon>Peronosporomycetes</taxon>
        <taxon>Peronosporales</taxon>
        <taxon>Peronosporaceae</taxon>
        <taxon>Phytophthora</taxon>
    </lineage>
</organism>
<dbReference type="Pfam" id="PF21056">
    <property type="entry name" value="ZSWIM1-3_RNaseH-like"/>
    <property type="match status" value="1"/>
</dbReference>
<name>A0A225WFP1_9STRA</name>
<dbReference type="InterPro" id="IPR048324">
    <property type="entry name" value="ZSWIM1-3_RNaseH-like"/>
</dbReference>
<dbReference type="OrthoDB" id="124789at2759"/>
<feature type="domain" description="ZSWIM1/3 RNaseH-like" evidence="1">
    <location>
        <begin position="159"/>
        <end position="209"/>
    </location>
</feature>
<comment type="caution">
    <text evidence="2">The sequence shown here is derived from an EMBL/GenBank/DDBJ whole genome shotgun (WGS) entry which is preliminary data.</text>
</comment>
<evidence type="ECO:0000313" key="3">
    <source>
        <dbReference type="Proteomes" id="UP000198211"/>
    </source>
</evidence>
<proteinExistence type="predicted"/>
<keyword evidence="3" id="KW-1185">Reference proteome</keyword>
<sequence>MSASVSREMVVLVIVPGGFCEKTNSHLVVKETENVTKRNNQLRNSKRGKDEQSMRFLSDTVPRWRRRYICTYGWPDRSRRKGNRPQQKHRGLQCPYRFPAERVYVKGSWKAPLVERKDHSAYKLTHRDVSNLLATIRKELRGKADYDVAVANFWLVFEGQDPRNMVSIDESLLGETGVISLTSSHMHRLFIRFPEKLLIDCTHKPNCDRDEFGLTYE</sequence>
<evidence type="ECO:0000259" key="1">
    <source>
        <dbReference type="Pfam" id="PF21056"/>
    </source>
</evidence>
<dbReference type="AlphaFoldDB" id="A0A225WFP1"/>
<protein>
    <recommendedName>
        <fullName evidence="1">ZSWIM1/3 RNaseH-like domain-containing protein</fullName>
    </recommendedName>
</protein>
<reference evidence="3" key="1">
    <citation type="submission" date="2017-03" db="EMBL/GenBank/DDBJ databases">
        <title>Phytopthora megakarya and P. palmivora, two closely related causual agents of cacao black pod achieved similar genome size and gene model numbers by different mechanisms.</title>
        <authorList>
            <person name="Ali S."/>
            <person name="Shao J."/>
            <person name="Larry D.J."/>
            <person name="Kronmiller B."/>
            <person name="Shen D."/>
            <person name="Strem M.D."/>
            <person name="Melnick R.L."/>
            <person name="Guiltinan M.J."/>
            <person name="Tyler B.M."/>
            <person name="Meinhardt L.W."/>
            <person name="Bailey B.A."/>
        </authorList>
    </citation>
    <scope>NUCLEOTIDE SEQUENCE [LARGE SCALE GENOMIC DNA]</scope>
    <source>
        <strain evidence="3">zdho120</strain>
    </source>
</reference>
<dbReference type="Proteomes" id="UP000198211">
    <property type="component" value="Unassembled WGS sequence"/>
</dbReference>